<dbReference type="InterPro" id="IPR023603">
    <property type="entry name" value="Low_specificity_L-TA-like"/>
</dbReference>
<dbReference type="GO" id="GO:0006545">
    <property type="term" value="P:glycine biosynthetic process"/>
    <property type="evidence" value="ECO:0007669"/>
    <property type="project" value="TreeGrafter"/>
</dbReference>
<evidence type="ECO:0000256" key="6">
    <source>
        <dbReference type="SAM" id="MobiDB-lite"/>
    </source>
</evidence>
<dbReference type="GO" id="GO:0008732">
    <property type="term" value="F:L-allo-threonine aldolase activity"/>
    <property type="evidence" value="ECO:0007669"/>
    <property type="project" value="TreeGrafter"/>
</dbReference>
<feature type="modified residue" description="N6-(pyridoxal phosphate)lysine" evidence="5">
    <location>
        <position position="221"/>
    </location>
</feature>
<sequence length="408" mass="44808">MGSMTRDIPCNNWAQNGRTNPASVDLRSDTITIPTASMLNAIQSCTLGDDVFGEDDNTTQLETYVARRTGKEAGLYVLSGTMGNQLALRSLLTQPPYSVLCDYRSHIFAHEAGGTSSLSGAQPQPVVPKNGKYLTLEDLHEHVVLGQDIHTCLTRVISLENTIHGLVMPLHEIERISTFAKEHGIKMHLDGARLWEACVAKAGTLTEFCRHFDTVSLCLSKGLGAPVGSVLVGTEPIIRHARWVRKSIGGGIRQAGILTSAGLVAIRQHFGESDFGEDGLLPATHEMARRVEALWINMGGRVIEPAETNMCWLDLKAAGCSTERFVELGKEAGLVFMSHRLVTHYQVAQNADDVLRRLKTGLQEGTGRRREDGWESHWEDQHLLVNVGSLRYVQKKPSITISKNLLVS</sequence>
<feature type="region of interest" description="Disordered" evidence="6">
    <location>
        <begin position="1"/>
        <end position="21"/>
    </location>
</feature>
<evidence type="ECO:0000313" key="8">
    <source>
        <dbReference type="EMBL" id="RSM04453.1"/>
    </source>
</evidence>
<dbReference type="PIRSF" id="PIRSF017617">
    <property type="entry name" value="Thr_aldolase"/>
    <property type="match status" value="1"/>
</dbReference>
<comment type="caution">
    <text evidence="8">The sequence shown here is derived from an EMBL/GenBank/DDBJ whole genome shotgun (WGS) entry which is preliminary data.</text>
</comment>
<evidence type="ECO:0000256" key="3">
    <source>
        <dbReference type="ARBA" id="ARBA00022898"/>
    </source>
</evidence>
<keyword evidence="9" id="KW-1185">Reference proteome</keyword>
<dbReference type="SUPFAM" id="SSF53383">
    <property type="entry name" value="PLP-dependent transferases"/>
    <property type="match status" value="1"/>
</dbReference>
<evidence type="ECO:0000256" key="2">
    <source>
        <dbReference type="ARBA" id="ARBA00006966"/>
    </source>
</evidence>
<dbReference type="Gene3D" id="3.90.1150.10">
    <property type="entry name" value="Aspartate Aminotransferase, domain 1"/>
    <property type="match status" value="1"/>
</dbReference>
<dbReference type="PANTHER" id="PTHR48097:SF9">
    <property type="entry name" value="L-THREONINE ALDOLASE"/>
    <property type="match status" value="1"/>
</dbReference>
<proteinExistence type="inferred from homology"/>
<gene>
    <name evidence="8" type="ORF">CEP52_006859</name>
</gene>
<evidence type="ECO:0000259" key="7">
    <source>
        <dbReference type="Pfam" id="PF01212"/>
    </source>
</evidence>
<accession>A0A428TQY2</accession>
<keyword evidence="3" id="KW-0663">Pyridoxal phosphate</keyword>
<reference evidence="8 9" key="1">
    <citation type="submission" date="2017-06" db="EMBL/GenBank/DDBJ databases">
        <title>Comparative genomic analysis of Ambrosia Fusariam Clade fungi.</title>
        <authorList>
            <person name="Stajich J.E."/>
            <person name="Carrillo J."/>
            <person name="Kijimoto T."/>
            <person name="Eskalen A."/>
            <person name="O'Donnell K."/>
            <person name="Kasson M."/>
        </authorList>
    </citation>
    <scope>NUCLEOTIDE SEQUENCE [LARGE SCALE GENOMIC DNA]</scope>
    <source>
        <strain evidence="8 9">NRRL62579</strain>
    </source>
</reference>
<dbReference type="GO" id="GO:0005829">
    <property type="term" value="C:cytosol"/>
    <property type="evidence" value="ECO:0007669"/>
    <property type="project" value="TreeGrafter"/>
</dbReference>
<comment type="similarity">
    <text evidence="2">Belongs to the threonine aldolase family.</text>
</comment>
<dbReference type="Gene3D" id="3.40.640.10">
    <property type="entry name" value="Type I PLP-dependent aspartate aminotransferase-like (Major domain)"/>
    <property type="match status" value="1"/>
</dbReference>
<dbReference type="InterPro" id="IPR015422">
    <property type="entry name" value="PyrdxlP-dep_Trfase_small"/>
</dbReference>
<dbReference type="PANTHER" id="PTHR48097">
    <property type="entry name" value="L-THREONINE ALDOLASE-RELATED"/>
    <property type="match status" value="1"/>
</dbReference>
<dbReference type="Pfam" id="PF01212">
    <property type="entry name" value="Beta_elim_lyase"/>
    <property type="match status" value="1"/>
</dbReference>
<dbReference type="InterPro" id="IPR015424">
    <property type="entry name" value="PyrdxlP-dep_Trfase"/>
</dbReference>
<name>A0A428TQY2_9HYPO</name>
<organism evidence="8 9">
    <name type="scientific">Fusarium oligoseptatum</name>
    <dbReference type="NCBI Taxonomy" id="2604345"/>
    <lineage>
        <taxon>Eukaryota</taxon>
        <taxon>Fungi</taxon>
        <taxon>Dikarya</taxon>
        <taxon>Ascomycota</taxon>
        <taxon>Pezizomycotina</taxon>
        <taxon>Sordariomycetes</taxon>
        <taxon>Hypocreomycetidae</taxon>
        <taxon>Hypocreales</taxon>
        <taxon>Nectriaceae</taxon>
        <taxon>Fusarium</taxon>
        <taxon>Fusarium solani species complex</taxon>
    </lineage>
</organism>
<comment type="cofactor">
    <cofactor evidence="1">
        <name>pyridoxal 5'-phosphate</name>
        <dbReference type="ChEBI" id="CHEBI:597326"/>
    </cofactor>
</comment>
<feature type="compositionally biased region" description="Polar residues" evidence="6">
    <location>
        <begin position="12"/>
        <end position="21"/>
    </location>
</feature>
<dbReference type="InterPro" id="IPR001597">
    <property type="entry name" value="ArAA_b-elim_lyase/Thr_aldolase"/>
</dbReference>
<evidence type="ECO:0000256" key="1">
    <source>
        <dbReference type="ARBA" id="ARBA00001933"/>
    </source>
</evidence>
<dbReference type="InterPro" id="IPR015421">
    <property type="entry name" value="PyrdxlP-dep_Trfase_major"/>
</dbReference>
<keyword evidence="4" id="KW-0456">Lyase</keyword>
<feature type="domain" description="Aromatic amino acid beta-eliminating lyase/threonine aldolase" evidence="7">
    <location>
        <begin position="25"/>
        <end position="316"/>
    </location>
</feature>
<dbReference type="CDD" id="cd06502">
    <property type="entry name" value="TA_like"/>
    <property type="match status" value="1"/>
</dbReference>
<evidence type="ECO:0000256" key="4">
    <source>
        <dbReference type="ARBA" id="ARBA00023239"/>
    </source>
</evidence>
<protein>
    <recommendedName>
        <fullName evidence="7">Aromatic amino acid beta-eliminating lyase/threonine aldolase domain-containing protein</fullName>
    </recommendedName>
</protein>
<dbReference type="FunFam" id="3.40.640.10:FF:000030">
    <property type="entry name" value="Low-specificity L-threonine aldolase"/>
    <property type="match status" value="1"/>
</dbReference>
<dbReference type="EMBL" id="NKCK01000059">
    <property type="protein sequence ID" value="RSM04453.1"/>
    <property type="molecule type" value="Genomic_DNA"/>
</dbReference>
<dbReference type="Proteomes" id="UP000287144">
    <property type="component" value="Unassembled WGS sequence"/>
</dbReference>
<dbReference type="GO" id="GO:0006567">
    <property type="term" value="P:L-threonine catabolic process"/>
    <property type="evidence" value="ECO:0007669"/>
    <property type="project" value="TreeGrafter"/>
</dbReference>
<dbReference type="NCBIfam" id="NF041359">
    <property type="entry name" value="GntG_guanitoxin"/>
    <property type="match status" value="1"/>
</dbReference>
<dbReference type="AlphaFoldDB" id="A0A428TQY2"/>
<evidence type="ECO:0000313" key="9">
    <source>
        <dbReference type="Proteomes" id="UP000287144"/>
    </source>
</evidence>
<evidence type="ECO:0000256" key="5">
    <source>
        <dbReference type="PIRSR" id="PIRSR017617-1"/>
    </source>
</evidence>
<dbReference type="STRING" id="1325735.A0A428TQY2"/>